<dbReference type="CDD" id="cd02440">
    <property type="entry name" value="AdoMet_MTases"/>
    <property type="match status" value="1"/>
</dbReference>
<dbReference type="PANTHER" id="PTHR44068:SF11">
    <property type="entry name" value="GERANYL DIPHOSPHATE 2-C-METHYLTRANSFERASE"/>
    <property type="match status" value="1"/>
</dbReference>
<dbReference type="EMBL" id="BAAAKK010000003">
    <property type="protein sequence ID" value="GAA1421081.1"/>
    <property type="molecule type" value="Genomic_DNA"/>
</dbReference>
<keyword evidence="3" id="KW-0489">Methyltransferase</keyword>
<dbReference type="Pfam" id="PF08241">
    <property type="entry name" value="Methyltransf_11"/>
    <property type="match status" value="1"/>
</dbReference>
<dbReference type="RefSeq" id="WP_343918289.1">
    <property type="nucleotide sequence ID" value="NZ_BAAAKK010000003.1"/>
</dbReference>
<dbReference type="InterPro" id="IPR013216">
    <property type="entry name" value="Methyltransf_11"/>
</dbReference>
<dbReference type="InterPro" id="IPR050447">
    <property type="entry name" value="Erg6_SMT_methyltransf"/>
</dbReference>
<organism evidence="3 4">
    <name type="scientific">Agrococcus citreus</name>
    <dbReference type="NCBI Taxonomy" id="84643"/>
    <lineage>
        <taxon>Bacteria</taxon>
        <taxon>Bacillati</taxon>
        <taxon>Actinomycetota</taxon>
        <taxon>Actinomycetes</taxon>
        <taxon>Micrococcales</taxon>
        <taxon>Microbacteriaceae</taxon>
        <taxon>Agrococcus</taxon>
    </lineage>
</organism>
<sequence length="259" mass="28801">MSVRQLAWRALYEVLAARVQRPEWAFMNYGYAVPPGADGPALSPADEPDRLCIQLYDHVLRDADLRGADVLEVGCGRGGGSSFIARDRRPRTTTGLDLSRKSIALCRKHRRAPGLSFVQGDALAMPFADGSFDVVVNVESSHCYDSMDDFLAEVHRVLRPGGSFRFADLRSAPEMAELRRRLGEGPLELIETSDITERVRAALDVDDDRRRSLMEAWIPRMFHRAFAPFAGFRGSSTFAAFESGEMQYVSARLVKSATV</sequence>
<proteinExistence type="predicted"/>
<comment type="caution">
    <text evidence="3">The sequence shown here is derived from an EMBL/GenBank/DDBJ whole genome shotgun (WGS) entry which is preliminary data.</text>
</comment>
<dbReference type="Gene3D" id="3.40.50.150">
    <property type="entry name" value="Vaccinia Virus protein VP39"/>
    <property type="match status" value="1"/>
</dbReference>
<dbReference type="SUPFAM" id="SSF53335">
    <property type="entry name" value="S-adenosyl-L-methionine-dependent methyltransferases"/>
    <property type="match status" value="1"/>
</dbReference>
<dbReference type="GO" id="GO:0008168">
    <property type="term" value="F:methyltransferase activity"/>
    <property type="evidence" value="ECO:0007669"/>
    <property type="project" value="UniProtKB-KW"/>
</dbReference>
<feature type="domain" description="Methyltransferase type 11" evidence="2">
    <location>
        <begin position="71"/>
        <end position="165"/>
    </location>
</feature>
<protein>
    <submittedName>
        <fullName evidence="3">Phthiotriol/phenolphthiotriol dimycocerosates methyltransferase</fullName>
    </submittedName>
</protein>
<dbReference type="GO" id="GO:0032259">
    <property type="term" value="P:methylation"/>
    <property type="evidence" value="ECO:0007669"/>
    <property type="project" value="UniProtKB-KW"/>
</dbReference>
<reference evidence="4" key="1">
    <citation type="journal article" date="2019" name="Int. J. Syst. Evol. Microbiol.">
        <title>The Global Catalogue of Microorganisms (GCM) 10K type strain sequencing project: providing services to taxonomists for standard genome sequencing and annotation.</title>
        <authorList>
            <consortium name="The Broad Institute Genomics Platform"/>
            <consortium name="The Broad Institute Genome Sequencing Center for Infectious Disease"/>
            <person name="Wu L."/>
            <person name="Ma J."/>
        </authorList>
    </citation>
    <scope>NUCLEOTIDE SEQUENCE [LARGE SCALE GENOMIC DNA]</scope>
    <source>
        <strain evidence="4">JCM 12398</strain>
    </source>
</reference>
<accession>A0ABP4JIY1</accession>
<dbReference type="Proteomes" id="UP001501266">
    <property type="component" value="Unassembled WGS sequence"/>
</dbReference>
<dbReference type="InterPro" id="IPR029063">
    <property type="entry name" value="SAM-dependent_MTases_sf"/>
</dbReference>
<evidence type="ECO:0000313" key="3">
    <source>
        <dbReference type="EMBL" id="GAA1421081.1"/>
    </source>
</evidence>
<dbReference type="PANTHER" id="PTHR44068">
    <property type="entry name" value="ZGC:194242"/>
    <property type="match status" value="1"/>
</dbReference>
<evidence type="ECO:0000259" key="2">
    <source>
        <dbReference type="Pfam" id="PF08241"/>
    </source>
</evidence>
<evidence type="ECO:0000256" key="1">
    <source>
        <dbReference type="ARBA" id="ARBA00022679"/>
    </source>
</evidence>
<keyword evidence="4" id="KW-1185">Reference proteome</keyword>
<evidence type="ECO:0000313" key="4">
    <source>
        <dbReference type="Proteomes" id="UP001501266"/>
    </source>
</evidence>
<name>A0ABP4JIY1_9MICO</name>
<keyword evidence="1" id="KW-0808">Transferase</keyword>
<gene>
    <name evidence="3" type="ORF">GCM10009640_11370</name>
</gene>